<dbReference type="PANTHER" id="PTHR43975:SF2">
    <property type="entry name" value="EG:BACR7A4.14 PROTEIN-RELATED"/>
    <property type="match status" value="1"/>
</dbReference>
<keyword evidence="2" id="KW-1185">Reference proteome</keyword>
<protein>
    <submittedName>
        <fullName evidence="1">Uncharacterized protein</fullName>
    </submittedName>
</protein>
<dbReference type="Gene3D" id="3.40.50.720">
    <property type="entry name" value="NAD(P)-binding Rossmann-like Domain"/>
    <property type="match status" value="2"/>
</dbReference>
<dbReference type="OrthoDB" id="6509454at2759"/>
<dbReference type="InterPro" id="IPR036291">
    <property type="entry name" value="NAD(P)-bd_dom_sf"/>
</dbReference>
<dbReference type="AlphaFoldDB" id="A0A7R9LNV8"/>
<dbReference type="InterPro" id="IPR002347">
    <property type="entry name" value="SDR_fam"/>
</dbReference>
<sequence length="501" mass="55091">MNYDKYFDDKVVLVTGSNSGIGESTVLLFSSLGAKVVVTGRDGNKNEVVANKCQQISPNNHKVFNIVADVSKEQDVDRLMDTVVEHFGQLDVLVNNAGKGGGRADESLQELDTYYCTNLRSVYQLCLRAKPLLQKTKGAIVNISSINGLKPAGMDMLTRCLAMNWGPIGIRVNGLNPGQIDTPIWQESTDMTPEQINEMWKAVDLKYPIRRRGYPEDIAKSIVFLASKESSFITGVNIRIDGGFLDSPALILHVTMSSDLEFNGKVVLVTGSSSGIGETTAVLFAKLGAKVVVTGRDATRVDEVALQCQQISPQNFKVLKFVGDLGEDHNVDRLMDLIVKTYNQLDVVVNNAGRGIDRTETDPMKSFDDLHKVNLRSIYRICLKAQPLLEISKGVIINNSRLDMVTRCLAIDFGPKGIRVNSVCPGQIQTPIFERYLGFNEEQLDAMWRAVSDKYPLRRPGSTEDVAKAIVFLASNDSSFITGVQLKIDGGYLDSPHLALP</sequence>
<dbReference type="EMBL" id="CAJPVJ010001915">
    <property type="protein sequence ID" value="CAG2165501.1"/>
    <property type="molecule type" value="Genomic_DNA"/>
</dbReference>
<dbReference type="Pfam" id="PF00106">
    <property type="entry name" value="adh_short"/>
    <property type="match status" value="1"/>
</dbReference>
<accession>A0A7R9LNV8</accession>
<reference evidence="1" key="1">
    <citation type="submission" date="2020-11" db="EMBL/GenBank/DDBJ databases">
        <authorList>
            <person name="Tran Van P."/>
        </authorList>
    </citation>
    <scope>NUCLEOTIDE SEQUENCE</scope>
</reference>
<dbReference type="PRINTS" id="PR00081">
    <property type="entry name" value="GDHRDH"/>
</dbReference>
<gene>
    <name evidence="1" type="ORF">ONB1V03_LOCUS5041</name>
</gene>
<evidence type="ECO:0000313" key="2">
    <source>
        <dbReference type="Proteomes" id="UP000728032"/>
    </source>
</evidence>
<organism evidence="1">
    <name type="scientific">Oppiella nova</name>
    <dbReference type="NCBI Taxonomy" id="334625"/>
    <lineage>
        <taxon>Eukaryota</taxon>
        <taxon>Metazoa</taxon>
        <taxon>Ecdysozoa</taxon>
        <taxon>Arthropoda</taxon>
        <taxon>Chelicerata</taxon>
        <taxon>Arachnida</taxon>
        <taxon>Acari</taxon>
        <taxon>Acariformes</taxon>
        <taxon>Sarcoptiformes</taxon>
        <taxon>Oribatida</taxon>
        <taxon>Brachypylina</taxon>
        <taxon>Oppioidea</taxon>
        <taxon>Oppiidae</taxon>
        <taxon>Oppiella</taxon>
    </lineage>
</organism>
<evidence type="ECO:0000313" key="1">
    <source>
        <dbReference type="EMBL" id="CAD7645118.1"/>
    </source>
</evidence>
<dbReference type="Pfam" id="PF13561">
    <property type="entry name" value="adh_short_C2"/>
    <property type="match status" value="2"/>
</dbReference>
<dbReference type="FunFam" id="3.40.50.720:FF:000084">
    <property type="entry name" value="Short-chain dehydrogenase reductase"/>
    <property type="match status" value="1"/>
</dbReference>
<dbReference type="EMBL" id="OC916740">
    <property type="protein sequence ID" value="CAD7645118.1"/>
    <property type="molecule type" value="Genomic_DNA"/>
</dbReference>
<dbReference type="PANTHER" id="PTHR43975">
    <property type="entry name" value="ZGC:101858"/>
    <property type="match status" value="1"/>
</dbReference>
<proteinExistence type="predicted"/>
<dbReference type="Proteomes" id="UP000728032">
    <property type="component" value="Unassembled WGS sequence"/>
</dbReference>
<name>A0A7R9LNV8_9ACAR</name>
<dbReference type="SUPFAM" id="SSF51735">
    <property type="entry name" value="NAD(P)-binding Rossmann-fold domains"/>
    <property type="match status" value="2"/>
</dbReference>